<feature type="transmembrane region" description="Helical" evidence="1">
    <location>
        <begin position="230"/>
        <end position="253"/>
    </location>
</feature>
<feature type="transmembrane region" description="Helical" evidence="1">
    <location>
        <begin position="203"/>
        <end position="223"/>
    </location>
</feature>
<feature type="transmembrane region" description="Helical" evidence="1">
    <location>
        <begin position="87"/>
        <end position="111"/>
    </location>
</feature>
<name>A0A841FGC1_9ACTN</name>
<keyword evidence="1" id="KW-1133">Transmembrane helix</keyword>
<dbReference type="RefSeq" id="WP_184787765.1">
    <property type="nucleotide sequence ID" value="NZ_BONT01000090.1"/>
</dbReference>
<accession>A0A841FGC1</accession>
<comment type="caution">
    <text evidence="2">The sequence shown here is derived from an EMBL/GenBank/DDBJ whole genome shotgun (WGS) entry which is preliminary data.</text>
</comment>
<feature type="transmembrane region" description="Helical" evidence="1">
    <location>
        <begin position="600"/>
        <end position="625"/>
    </location>
</feature>
<feature type="transmembrane region" description="Helical" evidence="1">
    <location>
        <begin position="418"/>
        <end position="438"/>
    </location>
</feature>
<feature type="transmembrane region" description="Helical" evidence="1">
    <location>
        <begin position="444"/>
        <end position="464"/>
    </location>
</feature>
<feature type="transmembrane region" description="Helical" evidence="1">
    <location>
        <begin position="645"/>
        <end position="663"/>
    </location>
</feature>
<feature type="transmembrane region" description="Helical" evidence="1">
    <location>
        <begin position="355"/>
        <end position="373"/>
    </location>
</feature>
<dbReference type="EMBL" id="JACHGT010000005">
    <property type="protein sequence ID" value="MBB6034914.1"/>
    <property type="molecule type" value="Genomic_DNA"/>
</dbReference>
<keyword evidence="1" id="KW-0472">Membrane</keyword>
<gene>
    <name evidence="2" type="ORF">HNR73_002768</name>
</gene>
<evidence type="ECO:0000313" key="2">
    <source>
        <dbReference type="EMBL" id="MBB6034914.1"/>
    </source>
</evidence>
<organism evidence="2 3">
    <name type="scientific">Phytomonospora endophytica</name>
    <dbReference type="NCBI Taxonomy" id="714109"/>
    <lineage>
        <taxon>Bacteria</taxon>
        <taxon>Bacillati</taxon>
        <taxon>Actinomycetota</taxon>
        <taxon>Actinomycetes</taxon>
        <taxon>Micromonosporales</taxon>
        <taxon>Micromonosporaceae</taxon>
        <taxon>Phytomonospora</taxon>
    </lineage>
</organism>
<feature type="transmembrane region" description="Helical" evidence="1">
    <location>
        <begin position="131"/>
        <end position="153"/>
    </location>
</feature>
<protein>
    <submittedName>
        <fullName evidence="2">Uncharacterized protein</fullName>
    </submittedName>
</protein>
<evidence type="ECO:0000256" key="1">
    <source>
        <dbReference type="SAM" id="Phobius"/>
    </source>
</evidence>
<dbReference type="AlphaFoldDB" id="A0A841FGC1"/>
<feature type="transmembrane region" description="Helical" evidence="1">
    <location>
        <begin position="514"/>
        <end position="532"/>
    </location>
</feature>
<dbReference type="Proteomes" id="UP000548476">
    <property type="component" value="Unassembled WGS sequence"/>
</dbReference>
<feature type="transmembrane region" description="Helical" evidence="1">
    <location>
        <begin position="476"/>
        <end position="494"/>
    </location>
</feature>
<feature type="transmembrane region" description="Helical" evidence="1">
    <location>
        <begin position="174"/>
        <end position="197"/>
    </location>
</feature>
<feature type="transmembrane region" description="Helical" evidence="1">
    <location>
        <begin position="303"/>
        <end position="324"/>
    </location>
</feature>
<feature type="transmembrane region" description="Helical" evidence="1">
    <location>
        <begin position="544"/>
        <end position="561"/>
    </location>
</feature>
<keyword evidence="1" id="KW-0812">Transmembrane</keyword>
<feature type="transmembrane region" description="Helical" evidence="1">
    <location>
        <begin position="567"/>
        <end position="588"/>
    </location>
</feature>
<proteinExistence type="predicted"/>
<feature type="transmembrane region" description="Helical" evidence="1">
    <location>
        <begin position="393"/>
        <end position="411"/>
    </location>
</feature>
<keyword evidence="3" id="KW-1185">Reference proteome</keyword>
<sequence>MSLLDGVTTRCIAIAARRWPTDIRADQVAEWGAELHVMATDPGTGRLIRALRRLRFALSLAASPPVEDENGVPRGWREFLPAWGRMLWPALVLVGAGIATNLLTSFIGVSGRLLGDLFLGSNLDYADAPRAIWTKVAIGFAVCAVAAFLVGWFGTLVGRRLPLLTAPRTAWRRALAAVGAVALVGLGFALSAFWSGVGVFYDWFGLGMWAVVAAAVAIGVVFIARGGMRWVARVLGVAGGLILLDLVAVEIGLRRATAPDSFVTADLIDLSMAPLWFPMSLGSHEFFLFNTPEPTTVSTTGDIAWTLSGSMTAYLLALVFLIGYTVRSARAAVRVPAAAPAVVVEPRVVPRRPRIAALACVAVALGTWAWTVSYTASRIEPRDDHPELFVRGFELRLAAILLAMLALAYALNGRGRPLVPTVVGGVTLLIADIAVSAVDIPDPTAFVLAGVFGAGLAWGVWSLARSFTVTATPNGRRGQAVIALLAVYAAPLVFLQMTSGDASEFADPPADLRVITAVIAAATIALGMTAAVTARKRPPSKGRALAMVTVPAVLFAAIGLAGDGERVPFLAGAGLLALPMFLIAATVIRWDRVRRPALRIAILALVFAPAMALQGVIVLLGVNIGGWTITEPLMNAAGTGISHDGVPMFIGAMIIGLPAAIIVSRDRTARPKTLTARVGGLTTV</sequence>
<evidence type="ECO:0000313" key="3">
    <source>
        <dbReference type="Proteomes" id="UP000548476"/>
    </source>
</evidence>
<reference evidence="2 3" key="1">
    <citation type="submission" date="2020-08" db="EMBL/GenBank/DDBJ databases">
        <title>Genomic Encyclopedia of Type Strains, Phase IV (KMG-IV): sequencing the most valuable type-strain genomes for metagenomic binning, comparative biology and taxonomic classification.</title>
        <authorList>
            <person name="Goeker M."/>
        </authorList>
    </citation>
    <scope>NUCLEOTIDE SEQUENCE [LARGE SCALE GENOMIC DNA]</scope>
    <source>
        <strain evidence="2 3">YIM 65646</strain>
    </source>
</reference>